<keyword evidence="4 7" id="KW-1133">Transmembrane helix</keyword>
<gene>
    <name evidence="9" type="ORF">EOT05_02990</name>
</gene>
<keyword evidence="5 7" id="KW-0472">Membrane</keyword>
<feature type="region of interest" description="Disordered" evidence="6">
    <location>
        <begin position="121"/>
        <end position="152"/>
    </location>
</feature>
<proteinExistence type="predicted"/>
<name>A0A4Q0AJ39_9BACT</name>
<feature type="transmembrane region" description="Helical" evidence="7">
    <location>
        <begin position="332"/>
        <end position="358"/>
    </location>
</feature>
<dbReference type="Pfam" id="PF02687">
    <property type="entry name" value="FtsX"/>
    <property type="match status" value="1"/>
</dbReference>
<accession>A0A4Q0AJ39</accession>
<keyword evidence="2" id="KW-1003">Cell membrane</keyword>
<feature type="transmembrane region" description="Helical" evidence="7">
    <location>
        <begin position="416"/>
        <end position="440"/>
    </location>
</feature>
<evidence type="ECO:0000256" key="3">
    <source>
        <dbReference type="ARBA" id="ARBA00022692"/>
    </source>
</evidence>
<evidence type="ECO:0000256" key="1">
    <source>
        <dbReference type="ARBA" id="ARBA00004651"/>
    </source>
</evidence>
<dbReference type="PANTHER" id="PTHR30572:SF9">
    <property type="entry name" value="ABC TRANSPORTER PERMEASE PROTEIN"/>
    <property type="match status" value="1"/>
</dbReference>
<evidence type="ECO:0000313" key="9">
    <source>
        <dbReference type="EMBL" id="RWZ78688.1"/>
    </source>
</evidence>
<feature type="region of interest" description="Disordered" evidence="6">
    <location>
        <begin position="368"/>
        <end position="389"/>
    </location>
</feature>
<organism evidence="9 10">
    <name type="scientific">Candidatus Microsaccharimonas sossegonensis</name>
    <dbReference type="NCBI Taxonomy" id="2506948"/>
    <lineage>
        <taxon>Bacteria</taxon>
        <taxon>Candidatus Saccharimonadota</taxon>
        <taxon>Candidatus Saccharimonadia</taxon>
        <taxon>Candidatus Saccharimonadales</taxon>
        <taxon>Candidatus Saccharimonadaceae</taxon>
        <taxon>Candidatus Microsaccharimonas</taxon>
    </lineage>
</organism>
<evidence type="ECO:0000259" key="8">
    <source>
        <dbReference type="Pfam" id="PF02687"/>
    </source>
</evidence>
<dbReference type="EMBL" id="SCKX01000001">
    <property type="protein sequence ID" value="RWZ78688.1"/>
    <property type="molecule type" value="Genomic_DNA"/>
</dbReference>
<dbReference type="PANTHER" id="PTHR30572">
    <property type="entry name" value="MEMBRANE COMPONENT OF TRANSPORTER-RELATED"/>
    <property type="match status" value="1"/>
</dbReference>
<protein>
    <submittedName>
        <fullName evidence="9">ABC transporter permease</fullName>
    </submittedName>
</protein>
<dbReference type="InterPro" id="IPR003838">
    <property type="entry name" value="ABC3_permease_C"/>
</dbReference>
<dbReference type="Proteomes" id="UP000289257">
    <property type="component" value="Unassembled WGS sequence"/>
</dbReference>
<sequence>MNVVTRGIKNAVRSPIKTGAIVLMFAISIALILSMLVARGSVLRKVDEVKANAGTSITITPAGIVGDQGGGEALTTAQITIIKNTANVSSVTSTLTDRLGTTDTNLTSSLALGSFGARQQRFEAPNSSASESTGAAHPAPTSRINVTGTSDPNSIATNGGVLTISSGATIDGNSSDNIALVGATLATKNNLAVNSTFTAYGKTITVKGIYTTGNAFQDSGIIMPIATVQTLTAQPGAVNNVSAKVNSSDNVASTVATLKTTLAGKADITSQAEQAATSVSSLESIATLTLTGVIAAAGAGALIILLAMILVVRERRREIGVIKAIGGSNKKVIGQFIVEGLTMTVIGAVIGFALGIAVSGPMTTSLVSNSQNSASTTSPTRGGGPGAGGFEGGFARAQSQLTTNLTQVSATLTPQILMSAIGITLLIALLGSAIPAWLTARIRPAEVLRTE</sequence>
<feature type="compositionally biased region" description="Polar residues" evidence="6">
    <location>
        <begin position="142"/>
        <end position="152"/>
    </location>
</feature>
<keyword evidence="10" id="KW-1185">Reference proteome</keyword>
<comment type="caution">
    <text evidence="9">The sequence shown here is derived from an EMBL/GenBank/DDBJ whole genome shotgun (WGS) entry which is preliminary data.</text>
</comment>
<evidence type="ECO:0000256" key="4">
    <source>
        <dbReference type="ARBA" id="ARBA00022989"/>
    </source>
</evidence>
<dbReference type="AlphaFoldDB" id="A0A4Q0AJ39"/>
<reference evidence="9" key="1">
    <citation type="submission" date="2019-01" db="EMBL/GenBank/DDBJ databases">
        <title>Genomic signatures and co-occurrence patterns of the ultra-small Saccharimodia (Patescibacteria phylum) suggest a symbiotic lifestyle.</title>
        <authorList>
            <person name="Lemos L."/>
            <person name="Medeiros J."/>
            <person name="Andreote F."/>
            <person name="Fernandes G."/>
            <person name="Varani A."/>
            <person name="Oliveira G."/>
            <person name="Pylro V."/>
        </authorList>
    </citation>
    <scope>NUCLEOTIDE SEQUENCE [LARGE SCALE GENOMIC DNA]</scope>
    <source>
        <strain evidence="9">AMD02</strain>
    </source>
</reference>
<dbReference type="GO" id="GO:0022857">
    <property type="term" value="F:transmembrane transporter activity"/>
    <property type="evidence" value="ECO:0007669"/>
    <property type="project" value="TreeGrafter"/>
</dbReference>
<evidence type="ECO:0000256" key="7">
    <source>
        <dbReference type="SAM" id="Phobius"/>
    </source>
</evidence>
<feature type="transmembrane region" description="Helical" evidence="7">
    <location>
        <begin position="288"/>
        <end position="312"/>
    </location>
</feature>
<comment type="subcellular location">
    <subcellularLocation>
        <location evidence="1">Cell membrane</location>
        <topology evidence="1">Multi-pass membrane protein</topology>
    </subcellularLocation>
</comment>
<keyword evidence="3 7" id="KW-0812">Transmembrane</keyword>
<dbReference type="GO" id="GO:0005886">
    <property type="term" value="C:plasma membrane"/>
    <property type="evidence" value="ECO:0007669"/>
    <property type="project" value="UniProtKB-SubCell"/>
</dbReference>
<evidence type="ECO:0000256" key="5">
    <source>
        <dbReference type="ARBA" id="ARBA00023136"/>
    </source>
</evidence>
<feature type="domain" description="ABC3 transporter permease C-terminal" evidence="8">
    <location>
        <begin position="294"/>
        <end position="443"/>
    </location>
</feature>
<dbReference type="InterPro" id="IPR050250">
    <property type="entry name" value="Macrolide_Exporter_MacB"/>
</dbReference>
<evidence type="ECO:0000256" key="6">
    <source>
        <dbReference type="SAM" id="MobiDB-lite"/>
    </source>
</evidence>
<evidence type="ECO:0000256" key="2">
    <source>
        <dbReference type="ARBA" id="ARBA00022475"/>
    </source>
</evidence>
<evidence type="ECO:0000313" key="10">
    <source>
        <dbReference type="Proteomes" id="UP000289257"/>
    </source>
</evidence>
<feature type="transmembrane region" description="Helical" evidence="7">
    <location>
        <begin position="20"/>
        <end position="38"/>
    </location>
</feature>